<protein>
    <recommendedName>
        <fullName evidence="2">F5/8 type C domain-containing protein</fullName>
    </recommendedName>
</protein>
<gene>
    <name evidence="3" type="ORF">PMEA_00029278</name>
</gene>
<comment type="caution">
    <text evidence="3">The sequence shown here is derived from an EMBL/GenBank/DDBJ whole genome shotgun (WGS) entry which is preliminary data.</text>
</comment>
<dbReference type="Gene3D" id="2.60.120.260">
    <property type="entry name" value="Galactose-binding domain-like"/>
    <property type="match status" value="1"/>
</dbReference>
<keyword evidence="4" id="KW-1185">Reference proteome</keyword>
<dbReference type="AlphaFoldDB" id="A0AAU9VYY6"/>
<evidence type="ECO:0000313" key="4">
    <source>
        <dbReference type="Proteomes" id="UP001159428"/>
    </source>
</evidence>
<evidence type="ECO:0000259" key="2">
    <source>
        <dbReference type="PROSITE" id="PS50022"/>
    </source>
</evidence>
<dbReference type="Proteomes" id="UP001159428">
    <property type="component" value="Unassembled WGS sequence"/>
</dbReference>
<feature type="domain" description="F5/8 type C" evidence="2">
    <location>
        <begin position="1"/>
        <end position="108"/>
    </location>
</feature>
<dbReference type="PANTHER" id="PTHR24543">
    <property type="entry name" value="MULTICOPPER OXIDASE-RELATED"/>
    <property type="match status" value="1"/>
</dbReference>
<dbReference type="Pfam" id="PF00754">
    <property type="entry name" value="F5_F8_type_C"/>
    <property type="match status" value="1"/>
</dbReference>
<evidence type="ECO:0000313" key="3">
    <source>
        <dbReference type="EMBL" id="CAH3041582.1"/>
    </source>
</evidence>
<organism evidence="3 4">
    <name type="scientific">Pocillopora meandrina</name>
    <dbReference type="NCBI Taxonomy" id="46732"/>
    <lineage>
        <taxon>Eukaryota</taxon>
        <taxon>Metazoa</taxon>
        <taxon>Cnidaria</taxon>
        <taxon>Anthozoa</taxon>
        <taxon>Hexacorallia</taxon>
        <taxon>Scleractinia</taxon>
        <taxon>Astrocoeniina</taxon>
        <taxon>Pocilloporidae</taxon>
        <taxon>Pocillopora</taxon>
    </lineage>
</organism>
<dbReference type="InterPro" id="IPR008979">
    <property type="entry name" value="Galactose-bd-like_sf"/>
</dbReference>
<name>A0AAU9VYY6_9CNID</name>
<proteinExistence type="predicted"/>
<dbReference type="PROSITE" id="PS50022">
    <property type="entry name" value="FA58C_3"/>
    <property type="match status" value="1"/>
</dbReference>
<sequence>MESGTISDAQITASSRMNNNSTPRQARLNFIEQGIRQGGWSSLKNDRNQWLQVDLGSHTTVTGVATQGRNSTKWRQWIAAFTLQFSFDGVIFQSYKEPGKMSAKVKRL</sequence>
<evidence type="ECO:0000256" key="1">
    <source>
        <dbReference type="SAM" id="MobiDB-lite"/>
    </source>
</evidence>
<accession>A0AAU9VYY6</accession>
<dbReference type="SUPFAM" id="SSF49785">
    <property type="entry name" value="Galactose-binding domain-like"/>
    <property type="match status" value="1"/>
</dbReference>
<dbReference type="CDD" id="cd00057">
    <property type="entry name" value="FA58C"/>
    <property type="match status" value="1"/>
</dbReference>
<dbReference type="PROSITE" id="PS01285">
    <property type="entry name" value="FA58C_1"/>
    <property type="match status" value="1"/>
</dbReference>
<reference evidence="3 4" key="1">
    <citation type="submission" date="2022-05" db="EMBL/GenBank/DDBJ databases">
        <authorList>
            <consortium name="Genoscope - CEA"/>
            <person name="William W."/>
        </authorList>
    </citation>
    <scope>NUCLEOTIDE SEQUENCE [LARGE SCALE GENOMIC DNA]</scope>
</reference>
<dbReference type="EMBL" id="CALNXJ010000006">
    <property type="protein sequence ID" value="CAH3041582.1"/>
    <property type="molecule type" value="Genomic_DNA"/>
</dbReference>
<feature type="region of interest" description="Disordered" evidence="1">
    <location>
        <begin position="1"/>
        <end position="24"/>
    </location>
</feature>
<dbReference type="InterPro" id="IPR000421">
    <property type="entry name" value="FA58C"/>
</dbReference>